<evidence type="ECO:0000313" key="3">
    <source>
        <dbReference type="Proteomes" id="UP001208186"/>
    </source>
</evidence>
<dbReference type="AlphaFoldDB" id="A0AAE3ID78"/>
<name>A0AAE3ID78_9EURY</name>
<dbReference type="EMBL" id="JAOPKC010000020">
    <property type="protein sequence ID" value="MCU4719075.1"/>
    <property type="molecule type" value="Genomic_DNA"/>
</dbReference>
<sequence length="166" mass="18516">MNAATRYVETSKTNSPVHAYVADHGRGVSKSDIEQTTVAGRSITLSTDVDTDDQDLIADAIQATNPTGKECFANALRMWKHNSRLKYVEGVAVISDLDAGGFEHAWCLLDGEHLVDPTTESFDCYHGVVIDDPEILRRYAEEYPHEGILGNHKNRYAFLRDRGYVD</sequence>
<dbReference type="EMBL" id="JAOPKD010000020">
    <property type="protein sequence ID" value="MCU4728152.1"/>
    <property type="molecule type" value="Genomic_DNA"/>
</dbReference>
<accession>A0AAE3ID78</accession>
<evidence type="ECO:0000313" key="1">
    <source>
        <dbReference type="EMBL" id="MCU4719075.1"/>
    </source>
</evidence>
<dbReference type="RefSeq" id="WP_315909827.1">
    <property type="nucleotide sequence ID" value="NZ_JAOPKC010000020.1"/>
</dbReference>
<comment type="caution">
    <text evidence="2">The sequence shown here is derived from an EMBL/GenBank/DDBJ whole genome shotgun (WGS) entry which is preliminary data.</text>
</comment>
<organism evidence="2 4">
    <name type="scientific">Halapricum hydrolyticum</name>
    <dbReference type="NCBI Taxonomy" id="2979991"/>
    <lineage>
        <taxon>Archaea</taxon>
        <taxon>Methanobacteriati</taxon>
        <taxon>Methanobacteriota</taxon>
        <taxon>Stenosarchaea group</taxon>
        <taxon>Halobacteria</taxon>
        <taxon>Halobacteriales</taxon>
        <taxon>Haloarculaceae</taxon>
        <taxon>Halapricum</taxon>
    </lineage>
</organism>
<reference evidence="2" key="1">
    <citation type="submission" date="2023-02" db="EMBL/GenBank/DDBJ databases">
        <title>Enrichment on poylsaccharides allowed isolation of novel metabolic and taxonomic groups of Haloarchaea.</title>
        <authorList>
            <person name="Sorokin D.Y."/>
            <person name="Elcheninov A.G."/>
            <person name="Khizhniak T.V."/>
            <person name="Kolganova T.V."/>
            <person name="Kublanov I.V."/>
        </authorList>
    </citation>
    <scope>NUCLEOTIDE SEQUENCE</scope>
    <source>
        <strain evidence="1 3">HArc-curdl5-1</strain>
        <strain evidence="2">HArc-curdl7</strain>
    </source>
</reference>
<proteinExistence type="predicted"/>
<gene>
    <name evidence="2" type="ORF">OB914_14440</name>
    <name evidence="1" type="ORF">OB916_13555</name>
</gene>
<dbReference type="Proteomes" id="UP001209746">
    <property type="component" value="Unassembled WGS sequence"/>
</dbReference>
<keyword evidence="3" id="KW-1185">Reference proteome</keyword>
<evidence type="ECO:0000313" key="2">
    <source>
        <dbReference type="EMBL" id="MCU4728152.1"/>
    </source>
</evidence>
<dbReference type="Proteomes" id="UP001208186">
    <property type="component" value="Unassembled WGS sequence"/>
</dbReference>
<protein>
    <submittedName>
        <fullName evidence="2">Uncharacterized protein</fullName>
    </submittedName>
</protein>
<evidence type="ECO:0000313" key="4">
    <source>
        <dbReference type="Proteomes" id="UP001209746"/>
    </source>
</evidence>